<accession>A0A7I7X030</accession>
<gene>
    <name evidence="2" type="ORF">MHIB_15340</name>
</gene>
<protein>
    <submittedName>
        <fullName evidence="2">Uncharacterized protein</fullName>
    </submittedName>
</protein>
<name>A0A7I7X030_9MYCO</name>
<organism evidence="2 3">
    <name type="scientific">Mycolicibacter hiberniae</name>
    <dbReference type="NCBI Taxonomy" id="29314"/>
    <lineage>
        <taxon>Bacteria</taxon>
        <taxon>Bacillati</taxon>
        <taxon>Actinomycetota</taxon>
        <taxon>Actinomycetes</taxon>
        <taxon>Mycobacteriales</taxon>
        <taxon>Mycobacteriaceae</taxon>
        <taxon>Mycolicibacter</taxon>
    </lineage>
</organism>
<reference evidence="2 3" key="1">
    <citation type="journal article" date="2019" name="Emerg. Microbes Infect.">
        <title>Comprehensive subspecies identification of 175 nontuberculous mycobacteria species based on 7547 genomic profiles.</title>
        <authorList>
            <person name="Matsumoto Y."/>
            <person name="Kinjo T."/>
            <person name="Motooka D."/>
            <person name="Nabeya D."/>
            <person name="Jung N."/>
            <person name="Uechi K."/>
            <person name="Horii T."/>
            <person name="Iida T."/>
            <person name="Fujita J."/>
            <person name="Nakamura S."/>
        </authorList>
    </citation>
    <scope>NUCLEOTIDE SEQUENCE [LARGE SCALE GENOMIC DNA]</scope>
    <source>
        <strain evidence="2 3">JCM 13571</strain>
    </source>
</reference>
<sequence>MDVAGVIGGAFAVAFTFAGTVIVAFRPGRAPILGAAHVVPLLTKRLEHIENGGRDGQCAQHGS</sequence>
<feature type="transmembrane region" description="Helical" evidence="1">
    <location>
        <begin position="6"/>
        <end position="25"/>
    </location>
</feature>
<keyword evidence="1" id="KW-0472">Membrane</keyword>
<keyword evidence="1" id="KW-0812">Transmembrane</keyword>
<evidence type="ECO:0000313" key="3">
    <source>
        <dbReference type="Proteomes" id="UP000467260"/>
    </source>
</evidence>
<evidence type="ECO:0000313" key="2">
    <source>
        <dbReference type="EMBL" id="BBZ23116.1"/>
    </source>
</evidence>
<keyword evidence="1" id="KW-1133">Transmembrane helix</keyword>
<dbReference type="AlphaFoldDB" id="A0A7I7X030"/>
<dbReference type="KEGG" id="mhib:MHIB_15340"/>
<dbReference type="EMBL" id="AP022609">
    <property type="protein sequence ID" value="BBZ23116.1"/>
    <property type="molecule type" value="Genomic_DNA"/>
</dbReference>
<evidence type="ECO:0000256" key="1">
    <source>
        <dbReference type="SAM" id="Phobius"/>
    </source>
</evidence>
<dbReference type="Proteomes" id="UP000467260">
    <property type="component" value="Chromosome"/>
</dbReference>
<keyword evidence="3" id="KW-1185">Reference proteome</keyword>
<proteinExistence type="predicted"/>